<dbReference type="Proteomes" id="UP000054477">
    <property type="component" value="Unassembled WGS sequence"/>
</dbReference>
<dbReference type="HOGENOM" id="CLU_1865434_0_0_1"/>
<feature type="region of interest" description="Disordered" evidence="1">
    <location>
        <begin position="1"/>
        <end position="46"/>
    </location>
</feature>
<dbReference type="AlphaFoldDB" id="A0A0C9X1Q5"/>
<feature type="compositionally biased region" description="Basic and acidic residues" evidence="1">
    <location>
        <begin position="28"/>
        <end position="46"/>
    </location>
</feature>
<keyword evidence="3" id="KW-1185">Reference proteome</keyword>
<accession>A0A0C9X1Q5</accession>
<organism evidence="2 3">
    <name type="scientific">Laccaria amethystina LaAM-08-1</name>
    <dbReference type="NCBI Taxonomy" id="1095629"/>
    <lineage>
        <taxon>Eukaryota</taxon>
        <taxon>Fungi</taxon>
        <taxon>Dikarya</taxon>
        <taxon>Basidiomycota</taxon>
        <taxon>Agaricomycotina</taxon>
        <taxon>Agaricomycetes</taxon>
        <taxon>Agaricomycetidae</taxon>
        <taxon>Agaricales</taxon>
        <taxon>Agaricineae</taxon>
        <taxon>Hydnangiaceae</taxon>
        <taxon>Laccaria</taxon>
    </lineage>
</organism>
<evidence type="ECO:0000313" key="2">
    <source>
        <dbReference type="EMBL" id="KIJ91551.1"/>
    </source>
</evidence>
<reference evidence="3" key="2">
    <citation type="submission" date="2015-01" db="EMBL/GenBank/DDBJ databases">
        <title>Evolutionary Origins and Diversification of the Mycorrhizal Mutualists.</title>
        <authorList>
            <consortium name="DOE Joint Genome Institute"/>
            <consortium name="Mycorrhizal Genomics Consortium"/>
            <person name="Kohler A."/>
            <person name="Kuo A."/>
            <person name="Nagy L.G."/>
            <person name="Floudas D."/>
            <person name="Copeland A."/>
            <person name="Barry K.W."/>
            <person name="Cichocki N."/>
            <person name="Veneault-Fourrey C."/>
            <person name="LaButti K."/>
            <person name="Lindquist E.A."/>
            <person name="Lipzen A."/>
            <person name="Lundell T."/>
            <person name="Morin E."/>
            <person name="Murat C."/>
            <person name="Riley R."/>
            <person name="Ohm R."/>
            <person name="Sun H."/>
            <person name="Tunlid A."/>
            <person name="Henrissat B."/>
            <person name="Grigoriev I.V."/>
            <person name="Hibbett D.S."/>
            <person name="Martin F."/>
        </authorList>
    </citation>
    <scope>NUCLEOTIDE SEQUENCE [LARGE SCALE GENOMIC DNA]</scope>
    <source>
        <strain evidence="3">LaAM-08-1</strain>
    </source>
</reference>
<evidence type="ECO:0000256" key="1">
    <source>
        <dbReference type="SAM" id="MobiDB-lite"/>
    </source>
</evidence>
<gene>
    <name evidence="2" type="ORF">K443DRAFT_14299</name>
</gene>
<proteinExistence type="predicted"/>
<evidence type="ECO:0000313" key="3">
    <source>
        <dbReference type="Proteomes" id="UP000054477"/>
    </source>
</evidence>
<protein>
    <submittedName>
        <fullName evidence="2">Uncharacterized protein</fullName>
    </submittedName>
</protein>
<sequence length="137" mass="15344">MISVKQEDAGNDIELPFDEEEQTPAPQEEFRQDIDNENPRADLPEPHNENLEITLLTQAETLHALLEDEPNPGARNDDADEFPALAQLQIEHVKLAQQFIDEISAQATFDNGNLDANVIEHLRNPDEGPVDISDPDI</sequence>
<dbReference type="EMBL" id="KN838993">
    <property type="protein sequence ID" value="KIJ91551.1"/>
    <property type="molecule type" value="Genomic_DNA"/>
</dbReference>
<reference evidence="2 3" key="1">
    <citation type="submission" date="2014-04" db="EMBL/GenBank/DDBJ databases">
        <authorList>
            <consortium name="DOE Joint Genome Institute"/>
            <person name="Kuo A."/>
            <person name="Kohler A."/>
            <person name="Nagy L.G."/>
            <person name="Floudas D."/>
            <person name="Copeland A."/>
            <person name="Barry K.W."/>
            <person name="Cichocki N."/>
            <person name="Veneault-Fourrey C."/>
            <person name="LaButti K."/>
            <person name="Lindquist E.A."/>
            <person name="Lipzen A."/>
            <person name="Lundell T."/>
            <person name="Morin E."/>
            <person name="Murat C."/>
            <person name="Sun H."/>
            <person name="Tunlid A."/>
            <person name="Henrissat B."/>
            <person name="Grigoriev I.V."/>
            <person name="Hibbett D.S."/>
            <person name="Martin F."/>
            <person name="Nordberg H.P."/>
            <person name="Cantor M.N."/>
            <person name="Hua S.X."/>
        </authorList>
    </citation>
    <scope>NUCLEOTIDE SEQUENCE [LARGE SCALE GENOMIC DNA]</scope>
    <source>
        <strain evidence="2 3">LaAM-08-1</strain>
    </source>
</reference>
<dbReference type="OrthoDB" id="2742740at2759"/>
<name>A0A0C9X1Q5_9AGAR</name>
<feature type="compositionally biased region" description="Acidic residues" evidence="1">
    <location>
        <begin position="9"/>
        <end position="22"/>
    </location>
</feature>